<protein>
    <submittedName>
        <fullName evidence="2">DUF397 domain-containing protein</fullName>
    </submittedName>
</protein>
<feature type="domain" description="DUF397" evidence="1">
    <location>
        <begin position="9"/>
        <end position="62"/>
    </location>
</feature>
<dbReference type="RefSeq" id="WP_076043175.1">
    <property type="nucleotide sequence ID" value="NZ_JBHYUZ010000037.1"/>
</dbReference>
<dbReference type="InterPro" id="IPR007278">
    <property type="entry name" value="DUF397"/>
</dbReference>
<evidence type="ECO:0000259" key="1">
    <source>
        <dbReference type="Pfam" id="PF04149"/>
    </source>
</evidence>
<reference evidence="2 3" key="1">
    <citation type="submission" date="2016-01" db="EMBL/GenBank/DDBJ databases">
        <title>Streptomyces amritsarensis strain MTCC 11845 genome sequencing and assembly.</title>
        <authorList>
            <person name="Sharma D."/>
            <person name="Nair G.R."/>
            <person name="Kaur G."/>
            <person name="Manhas R.K."/>
            <person name="Mayilraj S."/>
        </authorList>
    </citation>
    <scope>NUCLEOTIDE SEQUENCE [LARGE SCALE GENOMIC DNA]</scope>
    <source>
        <strain evidence="2 3">MTCC 11845</strain>
    </source>
</reference>
<keyword evidence="3" id="KW-1185">Reference proteome</keyword>
<comment type="caution">
    <text evidence="2">The sequence shown here is derived from an EMBL/GenBank/DDBJ whole genome shotgun (WGS) entry which is preliminary data.</text>
</comment>
<dbReference type="EMBL" id="MQUR01000005">
    <property type="protein sequence ID" value="OLZ72485.1"/>
    <property type="molecule type" value="Genomic_DNA"/>
</dbReference>
<sequence>MRADVNQVTWRKSSYSNGDGGSCVEVSDDLPGIVPVRDSKLADTSPVIVFAAAPWVSFIRTVQHCP</sequence>
<dbReference type="Pfam" id="PF04149">
    <property type="entry name" value="DUF397"/>
    <property type="match status" value="1"/>
</dbReference>
<name>A0ABX3GAY8_9ACTN</name>
<proteinExistence type="predicted"/>
<gene>
    <name evidence="2" type="ORF">AVW11_03560</name>
</gene>
<dbReference type="Proteomes" id="UP000187151">
    <property type="component" value="Unassembled WGS sequence"/>
</dbReference>
<organism evidence="2 3">
    <name type="scientific">Streptomyces amritsarensis</name>
    <dbReference type="NCBI Taxonomy" id="681158"/>
    <lineage>
        <taxon>Bacteria</taxon>
        <taxon>Bacillati</taxon>
        <taxon>Actinomycetota</taxon>
        <taxon>Actinomycetes</taxon>
        <taxon>Kitasatosporales</taxon>
        <taxon>Streptomycetaceae</taxon>
        <taxon>Streptomyces</taxon>
    </lineage>
</organism>
<evidence type="ECO:0000313" key="3">
    <source>
        <dbReference type="Proteomes" id="UP000187151"/>
    </source>
</evidence>
<accession>A0ABX3GAY8</accession>
<evidence type="ECO:0000313" key="2">
    <source>
        <dbReference type="EMBL" id="OLZ72485.1"/>
    </source>
</evidence>